<accession>A0A2U1V174</accession>
<evidence type="ECO:0000313" key="2">
    <source>
        <dbReference type="Proteomes" id="UP000245048"/>
    </source>
</evidence>
<dbReference type="EMBL" id="PDOA01000012">
    <property type="protein sequence ID" value="PWC27644.1"/>
    <property type="molecule type" value="Genomic_DNA"/>
</dbReference>
<protein>
    <recommendedName>
        <fullName evidence="3">DUF533 domain-containing protein</fullName>
    </recommendedName>
</protein>
<evidence type="ECO:0000313" key="1">
    <source>
        <dbReference type="EMBL" id="PWC27644.1"/>
    </source>
</evidence>
<comment type="caution">
    <text evidence="1">The sequence shown here is derived from an EMBL/GenBank/DDBJ whole genome shotgun (WGS) entry which is preliminary data.</text>
</comment>
<proteinExistence type="predicted"/>
<keyword evidence="2" id="KW-1185">Reference proteome</keyword>
<dbReference type="OrthoDB" id="7284252at2"/>
<evidence type="ECO:0008006" key="3">
    <source>
        <dbReference type="Google" id="ProtNLM"/>
    </source>
</evidence>
<reference evidence="2" key="1">
    <citation type="submission" date="2017-10" db="EMBL/GenBank/DDBJ databases">
        <authorList>
            <person name="Toshchakov S.V."/>
            <person name="Goeva M.A."/>
        </authorList>
    </citation>
    <scope>NUCLEOTIDE SEQUENCE [LARGE SCALE GENOMIC DNA]</scope>
    <source>
        <strain evidence="2">JR1/69-1-13</strain>
    </source>
</reference>
<name>A0A2U1V174_9PROT</name>
<gene>
    <name evidence="1" type="ORF">CR165_16615</name>
</gene>
<dbReference type="Proteomes" id="UP000245048">
    <property type="component" value="Unassembled WGS sequence"/>
</dbReference>
<organism evidence="1 2">
    <name type="scientific">Teichococcus aestuarii</name>
    <dbReference type="NCBI Taxonomy" id="568898"/>
    <lineage>
        <taxon>Bacteria</taxon>
        <taxon>Pseudomonadati</taxon>
        <taxon>Pseudomonadota</taxon>
        <taxon>Alphaproteobacteria</taxon>
        <taxon>Acetobacterales</taxon>
        <taxon>Roseomonadaceae</taxon>
        <taxon>Roseomonas</taxon>
    </lineage>
</organism>
<sequence>MTIRTRRLLQWLGLAADGRSELMERQALELPATLSAAPAPGAMPPRPLPPPPQLLLQEQVAAKLLHGWLQNRHQTLFPLALNVNNLPPAHRMLLVRCMQATAAMTGAPPPLEALAAIGGGTAEKAALDEALPPLPLLLESVRREELGAHAYTAALLSAADGPAGQAWLDYLAAAFALPATVTADLRRRGRRRLRPRTR</sequence>
<dbReference type="AlphaFoldDB" id="A0A2U1V174"/>
<dbReference type="RefSeq" id="WP_109518075.1">
    <property type="nucleotide sequence ID" value="NZ_PDOA01000012.1"/>
</dbReference>